<dbReference type="OrthoDB" id="8402133at2"/>
<accession>A0A5C4X8G2</accession>
<comment type="caution">
    <text evidence="1">The sequence shown here is derived from an EMBL/GenBank/DDBJ whole genome shotgun (WGS) entry which is preliminary data.</text>
</comment>
<dbReference type="EMBL" id="VDMN01000013">
    <property type="protein sequence ID" value="TNM59662.1"/>
    <property type="molecule type" value="Genomic_DNA"/>
</dbReference>
<proteinExistence type="predicted"/>
<gene>
    <name evidence="1" type="ORF">FHP24_28000</name>
</gene>
<dbReference type="RefSeq" id="WP_139679532.1">
    <property type="nucleotide sequence ID" value="NZ_VDMN01000013.1"/>
</dbReference>
<evidence type="ECO:0000313" key="1">
    <source>
        <dbReference type="EMBL" id="TNM59662.1"/>
    </source>
</evidence>
<organism evidence="1 2">
    <name type="scientific">Aliirhizobium smilacinae</name>
    <dbReference type="NCBI Taxonomy" id="1395944"/>
    <lineage>
        <taxon>Bacteria</taxon>
        <taxon>Pseudomonadati</taxon>
        <taxon>Pseudomonadota</taxon>
        <taxon>Alphaproteobacteria</taxon>
        <taxon>Hyphomicrobiales</taxon>
        <taxon>Rhizobiaceae</taxon>
        <taxon>Aliirhizobium</taxon>
    </lineage>
</organism>
<reference evidence="1 2" key="1">
    <citation type="submission" date="2019-06" db="EMBL/GenBank/DDBJ databases">
        <title>The draft genome of Rhizobium smilacinae PTYR-5.</title>
        <authorList>
            <person name="Liu L."/>
            <person name="Li L."/>
            <person name="Zhang X."/>
        </authorList>
    </citation>
    <scope>NUCLEOTIDE SEQUENCE [LARGE SCALE GENOMIC DNA]</scope>
    <source>
        <strain evidence="1 2">PTYR-5</strain>
    </source>
</reference>
<dbReference type="AlphaFoldDB" id="A0A5C4X8G2"/>
<protein>
    <submittedName>
        <fullName evidence="1">Uncharacterized protein</fullName>
    </submittedName>
</protein>
<name>A0A5C4X8G2_9HYPH</name>
<keyword evidence="2" id="KW-1185">Reference proteome</keyword>
<evidence type="ECO:0000313" key="2">
    <source>
        <dbReference type="Proteomes" id="UP000311605"/>
    </source>
</evidence>
<sequence length="132" mass="15330">MKGQDFSEYEKRRAETHEEAWRLAATLTNIRSRHCRYRMCRRHQFCEGPMQPSAHQKGVIRAHKEIGLSGTACAGLPMCMSNATADYYASVRGVSEKLTDLRNGELKHRKPWEFLHLIQNGIRNQHRNARHT</sequence>
<dbReference type="Proteomes" id="UP000311605">
    <property type="component" value="Unassembled WGS sequence"/>
</dbReference>